<organism evidence="3 4">
    <name type="scientific">Diacronema lutheri</name>
    <name type="common">Unicellular marine alga</name>
    <name type="synonym">Monochrysis lutheri</name>
    <dbReference type="NCBI Taxonomy" id="2081491"/>
    <lineage>
        <taxon>Eukaryota</taxon>
        <taxon>Haptista</taxon>
        <taxon>Haptophyta</taxon>
        <taxon>Pavlovophyceae</taxon>
        <taxon>Pavlovales</taxon>
        <taxon>Pavlovaceae</taxon>
        <taxon>Diacronema</taxon>
    </lineage>
</organism>
<evidence type="ECO:0000259" key="2">
    <source>
        <dbReference type="PROSITE" id="PS50115"/>
    </source>
</evidence>
<dbReference type="CDD" id="cd08204">
    <property type="entry name" value="ArfGap"/>
    <property type="match status" value="1"/>
</dbReference>
<accession>A0A8J6C8I1</accession>
<keyword evidence="1" id="KW-0479">Metal-binding</keyword>
<feature type="domain" description="Arf-GAP" evidence="2">
    <location>
        <begin position="37"/>
        <end position="160"/>
    </location>
</feature>
<proteinExistence type="predicted"/>
<dbReference type="SUPFAM" id="SSF57863">
    <property type="entry name" value="ArfGap/RecO-like zinc finger"/>
    <property type="match status" value="1"/>
</dbReference>
<dbReference type="InterPro" id="IPR037278">
    <property type="entry name" value="ARFGAP/RecO"/>
</dbReference>
<dbReference type="InterPro" id="IPR038508">
    <property type="entry name" value="ArfGAP_dom_sf"/>
</dbReference>
<gene>
    <name evidence="3" type="ORF">KFE25_003932</name>
</gene>
<keyword evidence="1" id="KW-0863">Zinc-finger</keyword>
<evidence type="ECO:0000313" key="4">
    <source>
        <dbReference type="Proteomes" id="UP000751190"/>
    </source>
</evidence>
<dbReference type="OrthoDB" id="10266696at2759"/>
<dbReference type="PRINTS" id="PR00405">
    <property type="entry name" value="REVINTRACTNG"/>
</dbReference>
<keyword evidence="1" id="KW-0862">Zinc</keyword>
<dbReference type="InterPro" id="IPR035892">
    <property type="entry name" value="C2_domain_sf"/>
</dbReference>
<dbReference type="Proteomes" id="UP000751190">
    <property type="component" value="Unassembled WGS sequence"/>
</dbReference>
<dbReference type="Gene3D" id="1.10.220.150">
    <property type="entry name" value="Arf GTPase activating protein"/>
    <property type="match status" value="1"/>
</dbReference>
<dbReference type="InterPro" id="IPR001164">
    <property type="entry name" value="ArfGAP_dom"/>
</dbReference>
<dbReference type="PANTHER" id="PTHR46220">
    <property type="entry name" value="ADP-RIBOSYLATION FACTOR GTPASE-ACTIVATING PROTEIN AGD12"/>
    <property type="match status" value="1"/>
</dbReference>
<dbReference type="Pfam" id="PF01412">
    <property type="entry name" value="ArfGap"/>
    <property type="match status" value="1"/>
</dbReference>
<keyword evidence="4" id="KW-1185">Reference proteome</keyword>
<comment type="caution">
    <text evidence="3">The sequence shown here is derived from an EMBL/GenBank/DDBJ whole genome shotgun (WGS) entry which is preliminary data.</text>
</comment>
<evidence type="ECO:0000313" key="3">
    <source>
        <dbReference type="EMBL" id="KAG8463659.1"/>
    </source>
</evidence>
<evidence type="ECO:0000256" key="1">
    <source>
        <dbReference type="PROSITE-ProRule" id="PRU00288"/>
    </source>
</evidence>
<dbReference type="SMART" id="SM00105">
    <property type="entry name" value="ArfGap"/>
    <property type="match status" value="1"/>
</dbReference>
<dbReference type="PANTHER" id="PTHR46220:SF1">
    <property type="entry name" value="ADP-RIBOSYLATION FACTOR GTPASE-ACTIVATING PROTEIN AGD12"/>
    <property type="match status" value="1"/>
</dbReference>
<dbReference type="PROSITE" id="PS50115">
    <property type="entry name" value="ARFGAP"/>
    <property type="match status" value="1"/>
</dbReference>
<protein>
    <recommendedName>
        <fullName evidence="2">Arf-GAP domain-containing protein</fullName>
    </recommendedName>
</protein>
<sequence>MGQYCCTIRWTPRRALHQVSHAAPTIAPSAYRLNMGKSPTDKLKLMPGNDRCADCGRLGPDWSAKNHGVIVCIRCAGVHRKLGTHVSTVLSLVADDWDEESLNMVRAKKGNRAVNSVLEAKLPLTFARAALLTDAAALERFIRSKYESGVFRKEGDGQLVSTQPAAVSSSKVAMVEYVGIVFVELLAGYDLPPSKACFAGAPYVVFSTSGQTAKTGIAHVNARGDHAWKPPGKVSLNCKTTGSIIAVQLYSNDIFGTPQVLAVGGIQLSKGMPERMKQSVQLVSTSTSPDQKQLGASKAGGPTLEVLVSLHIIT</sequence>
<name>A0A8J6C8I1_DIALT</name>
<dbReference type="GO" id="GO:0005096">
    <property type="term" value="F:GTPase activator activity"/>
    <property type="evidence" value="ECO:0007669"/>
    <property type="project" value="InterPro"/>
</dbReference>
<dbReference type="InterPro" id="IPR044518">
    <property type="entry name" value="ARF_GAP_AGD11/12/13"/>
</dbReference>
<dbReference type="GO" id="GO:0005543">
    <property type="term" value="F:phospholipid binding"/>
    <property type="evidence" value="ECO:0007669"/>
    <property type="project" value="InterPro"/>
</dbReference>
<dbReference type="SUPFAM" id="SSF49562">
    <property type="entry name" value="C2 domain (Calcium/lipid-binding domain, CaLB)"/>
    <property type="match status" value="1"/>
</dbReference>
<dbReference type="EMBL" id="JAGTXO010000015">
    <property type="protein sequence ID" value="KAG8463659.1"/>
    <property type="molecule type" value="Genomic_DNA"/>
</dbReference>
<dbReference type="AlphaFoldDB" id="A0A8J6C8I1"/>
<reference evidence="3" key="1">
    <citation type="submission" date="2021-05" db="EMBL/GenBank/DDBJ databases">
        <title>The genome of the haptophyte Pavlova lutheri (Diacronema luteri, Pavlovales) - a model for lipid biosynthesis in eukaryotic algae.</title>
        <authorList>
            <person name="Hulatt C.J."/>
            <person name="Posewitz M.C."/>
        </authorList>
    </citation>
    <scope>NUCLEOTIDE SEQUENCE</scope>
    <source>
        <strain evidence="3">NIVA-4/92</strain>
    </source>
</reference>
<dbReference type="GO" id="GO:0008270">
    <property type="term" value="F:zinc ion binding"/>
    <property type="evidence" value="ECO:0007669"/>
    <property type="project" value="UniProtKB-KW"/>
</dbReference>